<evidence type="ECO:0000313" key="6">
    <source>
        <dbReference type="Proteomes" id="UP001444661"/>
    </source>
</evidence>
<dbReference type="EMBL" id="JAQQWK010000013">
    <property type="protein sequence ID" value="KAK8017759.1"/>
    <property type="molecule type" value="Genomic_DNA"/>
</dbReference>
<dbReference type="Proteomes" id="UP001444661">
    <property type="component" value="Unassembled WGS sequence"/>
</dbReference>
<evidence type="ECO:0000259" key="4">
    <source>
        <dbReference type="Pfam" id="PF20789"/>
    </source>
</evidence>
<gene>
    <name evidence="5" type="ORF">PG993_014085</name>
</gene>
<dbReference type="Pfam" id="PF13622">
    <property type="entry name" value="4HBT_3"/>
    <property type="match status" value="1"/>
</dbReference>
<dbReference type="PANTHER" id="PTHR11066:SF34">
    <property type="entry name" value="ACYL-COENZYME A THIOESTERASE 8"/>
    <property type="match status" value="1"/>
</dbReference>
<feature type="domain" description="Acyl-CoA thioesterase-like C-terminal" evidence="4">
    <location>
        <begin position="169"/>
        <end position="302"/>
    </location>
</feature>
<protein>
    <recommendedName>
        <fullName evidence="7">Thioesterase-like superfamily-domain-containing protein</fullName>
    </recommendedName>
</protein>
<keyword evidence="6" id="KW-1185">Reference proteome</keyword>
<comment type="similarity">
    <text evidence="1">Belongs to the C/M/P thioester hydrolase family.</text>
</comment>
<sequence length="309" mass="33849">MSCPTLLEVLVSVCQLPDSAPDTYVNEGPLIQQPVGEDAFGGSVIGQAVSAASATVPCGFALYSSQSSFLRPVKAIRTVAYHVDRTADGRSYCTRVVRANQGGPCLFVSIVAFHKARTANVGTDRPTYADPMPNLGQLGPHNLQRQGFEQMNFQIGQEGKLSHLGVRAEDPFEWRLLPVEPGRDPSQTRICGYVRPNTTTPPLAHSAAVNMASLALLSDQSLFELSLFANWDTVPKEWRRFAMTISLNSRISFRAPTTAMDEWIVCESGISWGEDEQICAEQRFWNHKTGKLVMTCIQDAVISREGSAL</sequence>
<evidence type="ECO:0000256" key="2">
    <source>
        <dbReference type="ARBA" id="ARBA00022801"/>
    </source>
</evidence>
<dbReference type="PANTHER" id="PTHR11066">
    <property type="entry name" value="ACYL-COA THIOESTERASE"/>
    <property type="match status" value="1"/>
</dbReference>
<proteinExistence type="inferred from homology"/>
<evidence type="ECO:0000259" key="3">
    <source>
        <dbReference type="Pfam" id="PF13622"/>
    </source>
</evidence>
<comment type="caution">
    <text evidence="5">The sequence shown here is derived from an EMBL/GenBank/DDBJ whole genome shotgun (WGS) entry which is preliminary data.</text>
</comment>
<dbReference type="InterPro" id="IPR049449">
    <property type="entry name" value="TesB_ACOT8-like_N"/>
</dbReference>
<dbReference type="InterPro" id="IPR049450">
    <property type="entry name" value="ACOT8-like_C"/>
</dbReference>
<dbReference type="Gene3D" id="2.40.160.210">
    <property type="entry name" value="Acyl-CoA thioesterase, double hotdog domain"/>
    <property type="match status" value="1"/>
</dbReference>
<name>A0ABR1RRZ7_9PEZI</name>
<dbReference type="CDD" id="cd03445">
    <property type="entry name" value="Thioesterase_II_repeat2"/>
    <property type="match status" value="1"/>
</dbReference>
<reference evidence="5 6" key="1">
    <citation type="submission" date="2023-01" db="EMBL/GenBank/DDBJ databases">
        <title>Analysis of 21 Apiospora genomes using comparative genomics revels a genus with tremendous synthesis potential of carbohydrate active enzymes and secondary metabolites.</title>
        <authorList>
            <person name="Sorensen T."/>
        </authorList>
    </citation>
    <scope>NUCLEOTIDE SEQUENCE [LARGE SCALE GENOMIC DNA]</scope>
    <source>
        <strain evidence="5 6">CBS 33761</strain>
    </source>
</reference>
<dbReference type="Pfam" id="PF20789">
    <property type="entry name" value="4HBT_3C"/>
    <property type="match status" value="1"/>
</dbReference>
<feature type="domain" description="Acyl-CoA thioesterase-like N-terminal HotDog" evidence="3">
    <location>
        <begin position="34"/>
        <end position="113"/>
    </location>
</feature>
<keyword evidence="2" id="KW-0378">Hydrolase</keyword>
<evidence type="ECO:0000256" key="1">
    <source>
        <dbReference type="ARBA" id="ARBA00006538"/>
    </source>
</evidence>
<dbReference type="SUPFAM" id="SSF54637">
    <property type="entry name" value="Thioesterase/thiol ester dehydrase-isomerase"/>
    <property type="match status" value="2"/>
</dbReference>
<evidence type="ECO:0000313" key="5">
    <source>
        <dbReference type="EMBL" id="KAK8017759.1"/>
    </source>
</evidence>
<dbReference type="InterPro" id="IPR029069">
    <property type="entry name" value="HotDog_dom_sf"/>
</dbReference>
<evidence type="ECO:0008006" key="7">
    <source>
        <dbReference type="Google" id="ProtNLM"/>
    </source>
</evidence>
<organism evidence="5 6">
    <name type="scientific">Apiospora rasikravindrae</name>
    <dbReference type="NCBI Taxonomy" id="990691"/>
    <lineage>
        <taxon>Eukaryota</taxon>
        <taxon>Fungi</taxon>
        <taxon>Dikarya</taxon>
        <taxon>Ascomycota</taxon>
        <taxon>Pezizomycotina</taxon>
        <taxon>Sordariomycetes</taxon>
        <taxon>Xylariomycetidae</taxon>
        <taxon>Amphisphaeriales</taxon>
        <taxon>Apiosporaceae</taxon>
        <taxon>Apiospora</taxon>
    </lineage>
</organism>
<accession>A0ABR1RRZ7</accession>
<dbReference type="InterPro" id="IPR042171">
    <property type="entry name" value="Acyl-CoA_hotdog"/>
</dbReference>
<dbReference type="InterPro" id="IPR003703">
    <property type="entry name" value="Acyl_CoA_thio"/>
</dbReference>